<dbReference type="OrthoDB" id="27934at2759"/>
<sequence length="54" mass="6118">MKSTTEFRRRLGRGETVADIQAEAFVVVREAAKRKLGVRHYNVLETPPSSAYQP</sequence>
<proteinExistence type="predicted"/>
<organism evidence="2 3">
    <name type="scientific">Artemisia annua</name>
    <name type="common">Sweet wormwood</name>
    <dbReference type="NCBI Taxonomy" id="35608"/>
    <lineage>
        <taxon>Eukaryota</taxon>
        <taxon>Viridiplantae</taxon>
        <taxon>Streptophyta</taxon>
        <taxon>Embryophyta</taxon>
        <taxon>Tracheophyta</taxon>
        <taxon>Spermatophyta</taxon>
        <taxon>Magnoliopsida</taxon>
        <taxon>eudicotyledons</taxon>
        <taxon>Gunneridae</taxon>
        <taxon>Pentapetalae</taxon>
        <taxon>asterids</taxon>
        <taxon>campanulids</taxon>
        <taxon>Asterales</taxon>
        <taxon>Asteraceae</taxon>
        <taxon>Asteroideae</taxon>
        <taxon>Anthemideae</taxon>
        <taxon>Artemisiinae</taxon>
        <taxon>Artemisia</taxon>
    </lineage>
</organism>
<keyword evidence="3" id="KW-1185">Reference proteome</keyword>
<dbReference type="STRING" id="35608.A0A2U1KWW2"/>
<dbReference type="PROSITE" id="PS51196">
    <property type="entry name" value="SECA_MOTOR_DEAD"/>
    <property type="match status" value="1"/>
</dbReference>
<accession>A0A2U1KWW2</accession>
<feature type="domain" description="SecA family profile" evidence="1">
    <location>
        <begin position="1"/>
        <end position="54"/>
    </location>
</feature>
<evidence type="ECO:0000313" key="3">
    <source>
        <dbReference type="Proteomes" id="UP000245207"/>
    </source>
</evidence>
<dbReference type="Proteomes" id="UP000245207">
    <property type="component" value="Unassembled WGS sequence"/>
</dbReference>
<dbReference type="GO" id="GO:0017038">
    <property type="term" value="P:protein import"/>
    <property type="evidence" value="ECO:0007669"/>
    <property type="project" value="InterPro"/>
</dbReference>
<reference evidence="2 3" key="1">
    <citation type="journal article" date="2018" name="Mol. Plant">
        <title>The genome of Artemisia annua provides insight into the evolution of Asteraceae family and artemisinin biosynthesis.</title>
        <authorList>
            <person name="Shen Q."/>
            <person name="Zhang L."/>
            <person name="Liao Z."/>
            <person name="Wang S."/>
            <person name="Yan T."/>
            <person name="Shi P."/>
            <person name="Liu M."/>
            <person name="Fu X."/>
            <person name="Pan Q."/>
            <person name="Wang Y."/>
            <person name="Lv Z."/>
            <person name="Lu X."/>
            <person name="Zhang F."/>
            <person name="Jiang W."/>
            <person name="Ma Y."/>
            <person name="Chen M."/>
            <person name="Hao X."/>
            <person name="Li L."/>
            <person name="Tang Y."/>
            <person name="Lv G."/>
            <person name="Zhou Y."/>
            <person name="Sun X."/>
            <person name="Brodelius P.E."/>
            <person name="Rose J.K.C."/>
            <person name="Tang K."/>
        </authorList>
    </citation>
    <scope>NUCLEOTIDE SEQUENCE [LARGE SCALE GENOMIC DNA]</scope>
    <source>
        <strain evidence="3">cv. Huhao1</strain>
        <tissue evidence="2">Leaf</tissue>
    </source>
</reference>
<dbReference type="GO" id="GO:0016020">
    <property type="term" value="C:membrane"/>
    <property type="evidence" value="ECO:0007669"/>
    <property type="project" value="InterPro"/>
</dbReference>
<dbReference type="InterPro" id="IPR014018">
    <property type="entry name" value="SecA_motor_DEAD"/>
</dbReference>
<protein>
    <submittedName>
        <fullName evidence="2">Protein translocase subunit SECA2, chloroplastic</fullName>
    </submittedName>
</protein>
<dbReference type="Pfam" id="PF07517">
    <property type="entry name" value="SecA_DEAD"/>
    <property type="match status" value="1"/>
</dbReference>
<dbReference type="Gene3D" id="3.40.50.300">
    <property type="entry name" value="P-loop containing nucleotide triphosphate hydrolases"/>
    <property type="match status" value="1"/>
</dbReference>
<dbReference type="InterPro" id="IPR011115">
    <property type="entry name" value="SecA_DEAD"/>
</dbReference>
<dbReference type="GO" id="GO:0005524">
    <property type="term" value="F:ATP binding"/>
    <property type="evidence" value="ECO:0007669"/>
    <property type="project" value="InterPro"/>
</dbReference>
<name>A0A2U1KWW2_ARTAN</name>
<evidence type="ECO:0000313" key="2">
    <source>
        <dbReference type="EMBL" id="PWA41247.1"/>
    </source>
</evidence>
<comment type="caution">
    <text evidence="2">The sequence shown here is derived from an EMBL/GenBank/DDBJ whole genome shotgun (WGS) entry which is preliminary data.</text>
</comment>
<dbReference type="InterPro" id="IPR027417">
    <property type="entry name" value="P-loop_NTPase"/>
</dbReference>
<evidence type="ECO:0000259" key="1">
    <source>
        <dbReference type="PROSITE" id="PS51196"/>
    </source>
</evidence>
<dbReference type="AlphaFoldDB" id="A0A2U1KWW2"/>
<dbReference type="EMBL" id="PKPP01013206">
    <property type="protein sequence ID" value="PWA41247.1"/>
    <property type="molecule type" value="Genomic_DNA"/>
</dbReference>
<gene>
    <name evidence="2" type="ORF">CTI12_AA555340</name>
</gene>